<comment type="caution">
    <text evidence="2">The sequence shown here is derived from an EMBL/GenBank/DDBJ whole genome shotgun (WGS) entry which is preliminary data.</text>
</comment>
<sequence length="42" mass="4729">MPQSLQKFLIPLRLKSPNPRKGIETKCGGGVAYHHQKKSEKP</sequence>
<gene>
    <name evidence="2" type="ORF">ARMA_2947</name>
</gene>
<name>A0A0M9UDY6_9CHLR</name>
<feature type="region of interest" description="Disordered" evidence="1">
    <location>
        <begin position="16"/>
        <end position="42"/>
    </location>
</feature>
<evidence type="ECO:0000256" key="1">
    <source>
        <dbReference type="SAM" id="MobiDB-lite"/>
    </source>
</evidence>
<proteinExistence type="predicted"/>
<evidence type="ECO:0000313" key="2">
    <source>
        <dbReference type="EMBL" id="GAP64524.1"/>
    </source>
</evidence>
<dbReference type="AlphaFoldDB" id="A0A0M9UDY6"/>
<dbReference type="Proteomes" id="UP000037784">
    <property type="component" value="Unassembled WGS sequence"/>
</dbReference>
<accession>A0A0M9UDY6</accession>
<keyword evidence="3" id="KW-1185">Reference proteome</keyword>
<protein>
    <submittedName>
        <fullName evidence="2">Uncharacterized protein</fullName>
    </submittedName>
</protein>
<dbReference type="InParanoid" id="A0A0M9UDY6"/>
<dbReference type="EMBL" id="BBZA01000275">
    <property type="protein sequence ID" value="GAP64524.1"/>
    <property type="molecule type" value="Genomic_DNA"/>
</dbReference>
<organism evidence="2 3">
    <name type="scientific">Ardenticatena maritima</name>
    <dbReference type="NCBI Taxonomy" id="872965"/>
    <lineage>
        <taxon>Bacteria</taxon>
        <taxon>Bacillati</taxon>
        <taxon>Chloroflexota</taxon>
        <taxon>Ardenticatenia</taxon>
        <taxon>Ardenticatenales</taxon>
        <taxon>Ardenticatenaceae</taxon>
        <taxon>Ardenticatena</taxon>
    </lineage>
</organism>
<reference evidence="2 3" key="1">
    <citation type="journal article" date="2015" name="Genome Announc.">
        <title>Draft Genome Sequence of a Heterotrophic Facultative Anaerobic Thermophilic Bacterium, Ardenticatena maritima Strain 110ST.</title>
        <authorList>
            <person name="Kawaichi S."/>
            <person name="Yoshida T."/>
            <person name="Sako Y."/>
            <person name="Nakamura R."/>
        </authorList>
    </citation>
    <scope>NUCLEOTIDE SEQUENCE [LARGE SCALE GENOMIC DNA]</scope>
    <source>
        <strain evidence="2 3">110S</strain>
    </source>
</reference>
<evidence type="ECO:0000313" key="3">
    <source>
        <dbReference type="Proteomes" id="UP000037784"/>
    </source>
</evidence>
<reference evidence="3" key="2">
    <citation type="submission" date="2015-08" db="EMBL/GenBank/DDBJ databases">
        <title>Draft Genome Sequence of a Heterotrophic Facultative Anaerobic Bacterium Ardenticatena maritima Strain 110S.</title>
        <authorList>
            <person name="Kawaichi S."/>
            <person name="Yoshida T."/>
            <person name="Sako Y."/>
            <person name="Nakamura R."/>
        </authorList>
    </citation>
    <scope>NUCLEOTIDE SEQUENCE [LARGE SCALE GENOMIC DNA]</scope>
    <source>
        <strain evidence="3">110S</strain>
    </source>
</reference>